<evidence type="ECO:0000259" key="8">
    <source>
        <dbReference type="Pfam" id="PF17768"/>
    </source>
</evidence>
<evidence type="ECO:0000256" key="2">
    <source>
        <dbReference type="ARBA" id="ARBA00019841"/>
    </source>
</evidence>
<feature type="domain" description="DHHA1" evidence="7">
    <location>
        <begin position="380"/>
        <end position="474"/>
    </location>
</feature>
<accession>A0A1U9KR41</accession>
<evidence type="ECO:0000259" key="7">
    <source>
        <dbReference type="Pfam" id="PF02272"/>
    </source>
</evidence>
<dbReference type="Proteomes" id="UP000188604">
    <property type="component" value="Chromosome"/>
</dbReference>
<proteinExistence type="inferred from homology"/>
<dbReference type="OrthoDB" id="9809852at2"/>
<feature type="domain" description="RecJ OB" evidence="8">
    <location>
        <begin position="487"/>
        <end position="598"/>
    </location>
</feature>
<keyword evidence="4" id="KW-0378">Hydrolase</keyword>
<dbReference type="InterPro" id="IPR001667">
    <property type="entry name" value="DDH_dom"/>
</dbReference>
<dbReference type="SUPFAM" id="SSF64182">
    <property type="entry name" value="DHH phosphoesterases"/>
    <property type="match status" value="1"/>
</dbReference>
<evidence type="ECO:0000259" key="6">
    <source>
        <dbReference type="Pfam" id="PF01368"/>
    </source>
</evidence>
<dbReference type="GO" id="GO:0003676">
    <property type="term" value="F:nucleic acid binding"/>
    <property type="evidence" value="ECO:0007669"/>
    <property type="project" value="InterPro"/>
</dbReference>
<dbReference type="InterPro" id="IPR038763">
    <property type="entry name" value="DHH_sf"/>
</dbReference>
<dbReference type="AlphaFoldDB" id="A0A1U9KR41"/>
<evidence type="ECO:0000256" key="5">
    <source>
        <dbReference type="ARBA" id="ARBA00022839"/>
    </source>
</evidence>
<dbReference type="PANTHER" id="PTHR30255:SF2">
    <property type="entry name" value="SINGLE-STRANDED-DNA-SPECIFIC EXONUCLEASE RECJ"/>
    <property type="match status" value="1"/>
</dbReference>
<dbReference type="EMBL" id="CP014691">
    <property type="protein sequence ID" value="AQS88200.1"/>
    <property type="molecule type" value="Genomic_DNA"/>
</dbReference>
<dbReference type="InterPro" id="IPR003156">
    <property type="entry name" value="DHHA1_dom"/>
</dbReference>
<dbReference type="GO" id="GO:0006310">
    <property type="term" value="P:DNA recombination"/>
    <property type="evidence" value="ECO:0007669"/>
    <property type="project" value="InterPro"/>
</dbReference>
<dbReference type="InterPro" id="IPR051673">
    <property type="entry name" value="SSDNA_exonuclease_RecJ"/>
</dbReference>
<dbReference type="Pfam" id="PF02272">
    <property type="entry name" value="DHHA1"/>
    <property type="match status" value="1"/>
</dbReference>
<dbReference type="NCBIfam" id="TIGR00644">
    <property type="entry name" value="recJ"/>
    <property type="match status" value="1"/>
</dbReference>
<protein>
    <recommendedName>
        <fullName evidence="2">Single-stranded-DNA-specific exonuclease RecJ</fullName>
    </recommendedName>
</protein>
<keyword evidence="10" id="KW-1185">Reference proteome</keyword>
<dbReference type="Pfam" id="PF17768">
    <property type="entry name" value="RecJ_OB"/>
    <property type="match status" value="1"/>
</dbReference>
<dbReference type="RefSeq" id="WP_077807217.1">
    <property type="nucleotide sequence ID" value="NZ_BJXS01000003.1"/>
</dbReference>
<evidence type="ECO:0000256" key="3">
    <source>
        <dbReference type="ARBA" id="ARBA00022722"/>
    </source>
</evidence>
<name>A0A1U9KR41_9PROT</name>
<dbReference type="InterPro" id="IPR004610">
    <property type="entry name" value="RecJ"/>
</dbReference>
<evidence type="ECO:0000313" key="9">
    <source>
        <dbReference type="EMBL" id="AQS88200.1"/>
    </source>
</evidence>
<dbReference type="InterPro" id="IPR041122">
    <property type="entry name" value="RecJ_OB"/>
</dbReference>
<dbReference type="PANTHER" id="PTHR30255">
    <property type="entry name" value="SINGLE-STRANDED-DNA-SPECIFIC EXONUCLEASE RECJ"/>
    <property type="match status" value="1"/>
</dbReference>
<evidence type="ECO:0000313" key="10">
    <source>
        <dbReference type="Proteomes" id="UP000188604"/>
    </source>
</evidence>
<keyword evidence="5 9" id="KW-0269">Exonuclease</keyword>
<feature type="domain" description="DDH" evidence="6">
    <location>
        <begin position="106"/>
        <end position="226"/>
    </location>
</feature>
<dbReference type="STRING" id="320497.A0U93_09875"/>
<keyword evidence="3" id="KW-0540">Nuclease</keyword>
<organism evidence="9 10">
    <name type="scientific">Neoasaia chiangmaiensis</name>
    <dbReference type="NCBI Taxonomy" id="320497"/>
    <lineage>
        <taxon>Bacteria</taxon>
        <taxon>Pseudomonadati</taxon>
        <taxon>Pseudomonadota</taxon>
        <taxon>Alphaproteobacteria</taxon>
        <taxon>Acetobacterales</taxon>
        <taxon>Acetobacteraceae</taxon>
        <taxon>Neoasaia</taxon>
    </lineage>
</organism>
<reference evidence="9 10" key="1">
    <citation type="submission" date="2016-03" db="EMBL/GenBank/DDBJ databases">
        <title>Acetic acid bacteria sequencing.</title>
        <authorList>
            <person name="Brandt J."/>
            <person name="Jakob F."/>
            <person name="Vogel R.F."/>
        </authorList>
    </citation>
    <scope>NUCLEOTIDE SEQUENCE [LARGE SCALE GENOMIC DNA]</scope>
    <source>
        <strain evidence="9 10">NBRC 101099</strain>
    </source>
</reference>
<gene>
    <name evidence="9" type="ORF">A0U93_09875</name>
</gene>
<dbReference type="Pfam" id="PF01368">
    <property type="entry name" value="DHH"/>
    <property type="match status" value="1"/>
</dbReference>
<evidence type="ECO:0000256" key="1">
    <source>
        <dbReference type="ARBA" id="ARBA00005915"/>
    </source>
</evidence>
<dbReference type="Gene3D" id="3.90.1640.30">
    <property type="match status" value="1"/>
</dbReference>
<evidence type="ECO:0000256" key="4">
    <source>
        <dbReference type="ARBA" id="ARBA00022801"/>
    </source>
</evidence>
<sequence>MSDAALCLDPAPLVLNVGHSAGGRRWVWRDAALAEDGLRHSLAIAQRAGIPELLGRILAARGVALGRAEAFLDPRLRDWLPDPSCLKDMEAAAARLSRAVRERECIGVFGDYDVDGACGTALLTDLLRELGCAVETHIPDRQKEGYGPNAAALDGLMARGAQLLVCVDCGTAAAPILDPFAGRVDLIVLDHHKPDGGVLPRGIVVNPNRLDCTSQLGTLCATAVAFLTGVALLRDLRAQGWFTEHPEPNLLRRLDLVALATICDVMPLQGLNRALVAQGLRVLGRGERLGLATLASVAMVKESASAMACGFAFGPRINAGGRIAQADLGLKLLLADDAFEARTLAEKLDEVNRQRQTVEADILTSALQQAQTQVDAGHAVLFLRGDAWHPGVVGIVAGRVRERFNRPALVGALQDGVIKGSARSVPGLDLGAAVIAARQAGLLLTGGGHAMAAGFSLAAGQADSFHHFLDERLSAARERPAQDDLLLDGVLSLRGATSEVAAQIGRLAPFGMGNEEPLLAISRVRCVKVERIGRDGNTLRAILQGEDGGRLRGLVFRAADKPFADVLEDSSAPLLHVAGHLRSERWQDRETLTLFIADIALI</sequence>
<comment type="similarity">
    <text evidence="1">Belongs to the RecJ family.</text>
</comment>
<dbReference type="GO" id="GO:0008409">
    <property type="term" value="F:5'-3' exonuclease activity"/>
    <property type="evidence" value="ECO:0007669"/>
    <property type="project" value="InterPro"/>
</dbReference>
<dbReference type="KEGG" id="nch:A0U93_09875"/>
<dbReference type="Gene3D" id="3.10.310.30">
    <property type="match status" value="1"/>
</dbReference>
<dbReference type="GO" id="GO:0006281">
    <property type="term" value="P:DNA repair"/>
    <property type="evidence" value="ECO:0007669"/>
    <property type="project" value="InterPro"/>
</dbReference>